<dbReference type="AlphaFoldDB" id="A0A1T2L0A4"/>
<sequence>MNHTKDPHDVVLDATFVGDNENDTNHTQDLLDVGLDAHYAGNYKKALVNYENFFDHALEIDEGYYGVRLSFNLGYWSDLADAYPPARDSLENKKKESFELAKSEMEPERFHDFVSICEHQGSSNEVVDNFRVIDNNFHGLAKQCFEHAFPHLVDEGAWDLCDNYLGDTQDLKITVEERLDKHKSIIETENDLYSEASTKSWSHKDILDFIPSLDDSNSNTRVNTISTELYDAGISSFQITLRDSATLKTKTIQKDLAEPIEAHDKAYDDVAMEAFLLNLDIHRILLALKEHGNREEQVNIQVEPNELEDSDEYKDSSTEERFNNVISTLKSINDGENSRIDKVISILEFEFIDKQRDSEAFFEEVEFFLTSRYPYESINKLISHVESLTIDKSLAEVTSDLKHSGRDEDRYYDDMTSHLNMLSALGINDIQITLNNGRNRERATTVQVSLEVFDFAQYRERNILNLETLFKDSLALDISHILLALKNCGKPDRYEAVRTHVFKLLKSEDLNDVIDMIAIKIAAH</sequence>
<dbReference type="EMBL" id="MPRL01000087">
    <property type="protein sequence ID" value="OOZ38494.1"/>
    <property type="molecule type" value="Genomic_DNA"/>
</dbReference>
<organism evidence="1 2">
    <name type="scientific">Solemya pervernicosa gill symbiont</name>
    <dbReference type="NCBI Taxonomy" id="642797"/>
    <lineage>
        <taxon>Bacteria</taxon>
        <taxon>Pseudomonadati</taxon>
        <taxon>Pseudomonadota</taxon>
        <taxon>Gammaproteobacteria</taxon>
        <taxon>sulfur-oxidizing symbionts</taxon>
    </lineage>
</organism>
<evidence type="ECO:0000313" key="1">
    <source>
        <dbReference type="EMBL" id="OOZ38494.1"/>
    </source>
</evidence>
<gene>
    <name evidence="1" type="ORF">BOW53_15365</name>
</gene>
<protein>
    <submittedName>
        <fullName evidence="1">Uncharacterized protein</fullName>
    </submittedName>
</protein>
<keyword evidence="2" id="KW-1185">Reference proteome</keyword>
<dbReference type="Proteomes" id="UP000191110">
    <property type="component" value="Unassembled WGS sequence"/>
</dbReference>
<dbReference type="OrthoDB" id="8772062at2"/>
<dbReference type="RefSeq" id="WP_078484970.1">
    <property type="nucleotide sequence ID" value="NZ_MPRL01000087.1"/>
</dbReference>
<accession>A0A1T2L0A4</accession>
<reference evidence="1 2" key="1">
    <citation type="submission" date="2016-11" db="EMBL/GenBank/DDBJ databases">
        <title>Mixed transmission modes and dynamic genome evolution in an obligate animal-bacterial symbiosis.</title>
        <authorList>
            <person name="Russell S.L."/>
            <person name="Corbett-Detig R.B."/>
            <person name="Cavanaugh C.M."/>
        </authorList>
    </citation>
    <scope>NUCLEOTIDE SEQUENCE [LARGE SCALE GENOMIC DNA]</scope>
    <source>
        <strain evidence="1">Sveles-Q1</strain>
    </source>
</reference>
<name>A0A1T2L0A4_9GAMM</name>
<proteinExistence type="predicted"/>
<comment type="caution">
    <text evidence="1">The sequence shown here is derived from an EMBL/GenBank/DDBJ whole genome shotgun (WGS) entry which is preliminary data.</text>
</comment>
<evidence type="ECO:0000313" key="2">
    <source>
        <dbReference type="Proteomes" id="UP000191110"/>
    </source>
</evidence>